<dbReference type="Proteomes" id="UP000433050">
    <property type="component" value="Unassembled WGS sequence"/>
</dbReference>
<dbReference type="SUPFAM" id="SSF55060">
    <property type="entry name" value="GHMP Kinase, C-terminal domain"/>
    <property type="match status" value="1"/>
</dbReference>
<name>A0A5S9Q2H1_9HYPH</name>
<dbReference type="PIRSF" id="PIRSF010376">
    <property type="entry name" value="IspE"/>
    <property type="match status" value="1"/>
</dbReference>
<sequence length="302" mass="30896">MSAAPPNASPAHLFPTLALAERAPAKVNLTLRVLGRRADGYHELSSLVAFAGTGDRLALLPGDDLALHLDGPGAGALAADPDNLVLRAARALAERVPGLRLGRFTLLKRLPVAAGIGGGSADAAAALRLLARANGIAADDPRLAGAALATGSDVPACLYGRSCLMEGRGESLTPVALPRFGAVLVNPRVPVSTADIFRALAIPPGTRHGVTSPFPAGAPRGALLDWLRAEPNDLEAPARTLVPVLDEVEAALRATPGAELVRMSGSGATMFALYENCRVAAGAARIVAGAHPTWWVKSTVLG</sequence>
<keyword evidence="14" id="KW-1185">Reference proteome</keyword>
<comment type="pathway">
    <text evidence="10">Isoprenoid biosynthesis; isopentenyl diphosphate biosynthesis via DXP pathway; isopentenyl diphosphate from 1-deoxy-D-xylulose 5-phosphate: step 3/6.</text>
</comment>
<dbReference type="AlphaFoldDB" id="A0A5S9Q2H1"/>
<dbReference type="InterPro" id="IPR006204">
    <property type="entry name" value="GHMP_kinase_N_dom"/>
</dbReference>
<keyword evidence="7 10" id="KW-0067">ATP-binding</keyword>
<dbReference type="PANTHER" id="PTHR43527">
    <property type="entry name" value="4-DIPHOSPHOCYTIDYL-2-C-METHYL-D-ERYTHRITOL KINASE, CHLOROPLASTIC"/>
    <property type="match status" value="1"/>
</dbReference>
<evidence type="ECO:0000256" key="5">
    <source>
        <dbReference type="ARBA" id="ARBA00022741"/>
    </source>
</evidence>
<dbReference type="SUPFAM" id="SSF54211">
    <property type="entry name" value="Ribosomal protein S5 domain 2-like"/>
    <property type="match status" value="1"/>
</dbReference>
<dbReference type="Gene3D" id="3.30.230.10">
    <property type="match status" value="1"/>
</dbReference>
<dbReference type="Pfam" id="PF00288">
    <property type="entry name" value="GHMP_kinases_N"/>
    <property type="match status" value="1"/>
</dbReference>
<dbReference type="EC" id="2.7.1.148" evidence="2 10"/>
<feature type="binding site" evidence="10">
    <location>
        <begin position="111"/>
        <end position="121"/>
    </location>
    <ligand>
        <name>ATP</name>
        <dbReference type="ChEBI" id="CHEBI:30616"/>
    </ligand>
</feature>
<evidence type="ECO:0000256" key="8">
    <source>
        <dbReference type="ARBA" id="ARBA00023229"/>
    </source>
</evidence>
<dbReference type="InterPro" id="IPR004424">
    <property type="entry name" value="IspE"/>
</dbReference>
<keyword evidence="4 10" id="KW-0808">Transferase</keyword>
<feature type="active site" evidence="10">
    <location>
        <position position="26"/>
    </location>
</feature>
<keyword evidence="6 10" id="KW-0418">Kinase</keyword>
<dbReference type="GO" id="GO:0050515">
    <property type="term" value="F:4-(cytidine 5'-diphospho)-2-C-methyl-D-erythritol kinase activity"/>
    <property type="evidence" value="ECO:0007669"/>
    <property type="project" value="UniProtKB-UniRule"/>
</dbReference>
<evidence type="ECO:0000256" key="1">
    <source>
        <dbReference type="ARBA" id="ARBA00009684"/>
    </source>
</evidence>
<dbReference type="InterPro" id="IPR036554">
    <property type="entry name" value="GHMP_kinase_C_sf"/>
</dbReference>
<dbReference type="NCBIfam" id="NF011202">
    <property type="entry name" value="PRK14608.1"/>
    <property type="match status" value="1"/>
</dbReference>
<proteinExistence type="inferred from homology"/>
<evidence type="ECO:0000313" key="13">
    <source>
        <dbReference type="EMBL" id="CAA0111114.1"/>
    </source>
</evidence>
<feature type="domain" description="GHMP kinase C-terminal" evidence="12">
    <location>
        <begin position="232"/>
        <end position="284"/>
    </location>
</feature>
<evidence type="ECO:0000313" key="14">
    <source>
        <dbReference type="Proteomes" id="UP000433050"/>
    </source>
</evidence>
<keyword evidence="8 10" id="KW-0414">Isoprene biosynthesis</keyword>
<comment type="similarity">
    <text evidence="1 10">Belongs to the GHMP kinase family. IspE subfamily.</text>
</comment>
<evidence type="ECO:0000256" key="3">
    <source>
        <dbReference type="ARBA" id="ARBA00017473"/>
    </source>
</evidence>
<evidence type="ECO:0000259" key="12">
    <source>
        <dbReference type="Pfam" id="PF08544"/>
    </source>
</evidence>
<feature type="domain" description="GHMP kinase N-terminal" evidence="11">
    <location>
        <begin position="83"/>
        <end position="161"/>
    </location>
</feature>
<dbReference type="GO" id="GO:0019288">
    <property type="term" value="P:isopentenyl diphosphate biosynthetic process, methylerythritol 4-phosphate pathway"/>
    <property type="evidence" value="ECO:0007669"/>
    <property type="project" value="UniProtKB-UniRule"/>
</dbReference>
<organism evidence="13 14">
    <name type="scientific">Starkeya nomas</name>
    <dbReference type="NCBI Taxonomy" id="2666134"/>
    <lineage>
        <taxon>Bacteria</taxon>
        <taxon>Pseudomonadati</taxon>
        <taxon>Pseudomonadota</taxon>
        <taxon>Alphaproteobacteria</taxon>
        <taxon>Hyphomicrobiales</taxon>
        <taxon>Xanthobacteraceae</taxon>
        <taxon>Starkeya</taxon>
    </lineage>
</organism>
<protein>
    <recommendedName>
        <fullName evidence="3 10">4-diphosphocytidyl-2-C-methyl-D-erythritol kinase</fullName>
        <shortName evidence="10">CMK</shortName>
        <ecNumber evidence="2 10">2.7.1.148</ecNumber>
    </recommendedName>
    <alternativeName>
        <fullName evidence="9 10">4-(cytidine-5'-diphospho)-2-C-methyl-D-erythritol kinase</fullName>
    </alternativeName>
</protein>
<evidence type="ECO:0000256" key="9">
    <source>
        <dbReference type="ARBA" id="ARBA00032554"/>
    </source>
</evidence>
<dbReference type="GO" id="GO:0005524">
    <property type="term" value="F:ATP binding"/>
    <property type="evidence" value="ECO:0007669"/>
    <property type="project" value="UniProtKB-UniRule"/>
</dbReference>
<dbReference type="PANTHER" id="PTHR43527:SF2">
    <property type="entry name" value="4-DIPHOSPHOCYTIDYL-2-C-METHYL-D-ERYTHRITOL KINASE, CHLOROPLASTIC"/>
    <property type="match status" value="1"/>
</dbReference>
<dbReference type="RefSeq" id="WP_159600947.1">
    <property type="nucleotide sequence ID" value="NZ_CACSAS010000001.1"/>
</dbReference>
<feature type="active site" evidence="10">
    <location>
        <position position="153"/>
    </location>
</feature>
<reference evidence="13 14" key="1">
    <citation type="submission" date="2019-12" db="EMBL/GenBank/DDBJ databases">
        <authorList>
            <person name="Reyes-Prieto M."/>
        </authorList>
    </citation>
    <scope>NUCLEOTIDE SEQUENCE [LARGE SCALE GENOMIC DNA]</scope>
    <source>
        <strain evidence="13">HF14-78462</strain>
    </source>
</reference>
<evidence type="ECO:0000256" key="2">
    <source>
        <dbReference type="ARBA" id="ARBA00012052"/>
    </source>
</evidence>
<evidence type="ECO:0000256" key="4">
    <source>
        <dbReference type="ARBA" id="ARBA00022679"/>
    </source>
</evidence>
<evidence type="ECO:0000256" key="7">
    <source>
        <dbReference type="ARBA" id="ARBA00022840"/>
    </source>
</evidence>
<evidence type="ECO:0000256" key="10">
    <source>
        <dbReference type="HAMAP-Rule" id="MF_00061"/>
    </source>
</evidence>
<dbReference type="InterPro" id="IPR020568">
    <property type="entry name" value="Ribosomal_Su5_D2-typ_SF"/>
</dbReference>
<dbReference type="HAMAP" id="MF_00061">
    <property type="entry name" value="IspE"/>
    <property type="match status" value="1"/>
</dbReference>
<dbReference type="InterPro" id="IPR013750">
    <property type="entry name" value="GHMP_kinase_C_dom"/>
</dbReference>
<dbReference type="NCBIfam" id="TIGR00154">
    <property type="entry name" value="ispE"/>
    <property type="match status" value="1"/>
</dbReference>
<evidence type="ECO:0000259" key="11">
    <source>
        <dbReference type="Pfam" id="PF00288"/>
    </source>
</evidence>
<evidence type="ECO:0000256" key="6">
    <source>
        <dbReference type="ARBA" id="ARBA00022777"/>
    </source>
</evidence>
<gene>
    <name evidence="10 13" type="primary">ispE</name>
    <name evidence="13" type="ORF">STARVERO_03904</name>
</gene>
<comment type="function">
    <text evidence="10">Catalyzes the phosphorylation of the position 2 hydroxy group of 4-diphosphocytidyl-2C-methyl-D-erythritol.</text>
</comment>
<dbReference type="UniPathway" id="UPA00056">
    <property type="reaction ID" value="UER00094"/>
</dbReference>
<dbReference type="Gene3D" id="3.30.70.890">
    <property type="entry name" value="GHMP kinase, C-terminal domain"/>
    <property type="match status" value="1"/>
</dbReference>
<dbReference type="Pfam" id="PF08544">
    <property type="entry name" value="GHMP_kinases_C"/>
    <property type="match status" value="1"/>
</dbReference>
<comment type="catalytic activity">
    <reaction evidence="10">
        <text>4-CDP-2-C-methyl-D-erythritol + ATP = 4-CDP-2-C-methyl-D-erythritol 2-phosphate + ADP + H(+)</text>
        <dbReference type="Rhea" id="RHEA:18437"/>
        <dbReference type="ChEBI" id="CHEBI:15378"/>
        <dbReference type="ChEBI" id="CHEBI:30616"/>
        <dbReference type="ChEBI" id="CHEBI:57823"/>
        <dbReference type="ChEBI" id="CHEBI:57919"/>
        <dbReference type="ChEBI" id="CHEBI:456216"/>
        <dbReference type="EC" id="2.7.1.148"/>
    </reaction>
</comment>
<dbReference type="GO" id="GO:0016114">
    <property type="term" value="P:terpenoid biosynthetic process"/>
    <property type="evidence" value="ECO:0007669"/>
    <property type="project" value="UniProtKB-UniRule"/>
</dbReference>
<dbReference type="InterPro" id="IPR014721">
    <property type="entry name" value="Ribsml_uS5_D2-typ_fold_subgr"/>
</dbReference>
<keyword evidence="5 10" id="KW-0547">Nucleotide-binding</keyword>
<dbReference type="EMBL" id="CACSAS010000001">
    <property type="protein sequence ID" value="CAA0111114.1"/>
    <property type="molecule type" value="Genomic_DNA"/>
</dbReference>
<accession>A0A5S9Q2H1</accession>